<name>A0A6B0UU19_IXORI</name>
<evidence type="ECO:0000313" key="1">
    <source>
        <dbReference type="EMBL" id="MXU93267.1"/>
    </source>
</evidence>
<accession>A0A6B0UU19</accession>
<dbReference type="AlphaFoldDB" id="A0A6B0UU19"/>
<protein>
    <submittedName>
        <fullName evidence="1">Putative secreted protein</fullName>
    </submittedName>
</protein>
<dbReference type="EMBL" id="GIFC01011184">
    <property type="protein sequence ID" value="MXU93267.1"/>
    <property type="molecule type" value="Transcribed_RNA"/>
</dbReference>
<organism evidence="1">
    <name type="scientific">Ixodes ricinus</name>
    <name type="common">Common tick</name>
    <name type="synonym">Acarus ricinus</name>
    <dbReference type="NCBI Taxonomy" id="34613"/>
    <lineage>
        <taxon>Eukaryota</taxon>
        <taxon>Metazoa</taxon>
        <taxon>Ecdysozoa</taxon>
        <taxon>Arthropoda</taxon>
        <taxon>Chelicerata</taxon>
        <taxon>Arachnida</taxon>
        <taxon>Acari</taxon>
        <taxon>Parasitiformes</taxon>
        <taxon>Ixodida</taxon>
        <taxon>Ixodoidea</taxon>
        <taxon>Ixodidae</taxon>
        <taxon>Ixodinae</taxon>
        <taxon>Ixodes</taxon>
    </lineage>
</organism>
<sequence length="143" mass="16044">MTLEPSRILLCLARLLFTPSPSLRRLLPLVCLLRYARTSKGPSATLLLLSFCSTTVCDNLLFSSSTEFLIQNICTFGYLINILKSVSSLYISIQILFEYAVTSAMGHRWLISRPPSGIHQRVLGDGRHVMCCLPLQKHVSAMW</sequence>
<reference evidence="1" key="1">
    <citation type="submission" date="2019-12" db="EMBL/GenBank/DDBJ databases">
        <title>An insight into the sialome of adult female Ixodes ricinus ticks feeding for 6 days.</title>
        <authorList>
            <person name="Perner J."/>
            <person name="Ribeiro J.M.C."/>
        </authorList>
    </citation>
    <scope>NUCLEOTIDE SEQUENCE</scope>
    <source>
        <strain evidence="1">Semi-engorged</strain>
        <tissue evidence="1">Salivary glands</tissue>
    </source>
</reference>
<proteinExistence type="predicted"/>